<name>A0ABS6S2D4_9BACT</name>
<keyword evidence="7" id="KW-1185">Reference proteome</keyword>
<proteinExistence type="predicted"/>
<protein>
    <submittedName>
        <fullName evidence="6">Uncharacterized protein</fullName>
    </submittedName>
</protein>
<evidence type="ECO:0000256" key="1">
    <source>
        <dbReference type="ARBA" id="ARBA00004141"/>
    </source>
</evidence>
<dbReference type="Pfam" id="PF02361">
    <property type="entry name" value="CbiQ"/>
    <property type="match status" value="1"/>
</dbReference>
<dbReference type="RefSeq" id="WP_218253181.1">
    <property type="nucleotide sequence ID" value="NZ_JABXWD010000283.1"/>
</dbReference>
<comment type="caution">
    <text evidence="6">The sequence shown here is derived from an EMBL/GenBank/DDBJ whole genome shotgun (WGS) entry which is preliminary data.</text>
</comment>
<feature type="transmembrane region" description="Helical" evidence="5">
    <location>
        <begin position="95"/>
        <end position="115"/>
    </location>
</feature>
<dbReference type="InterPro" id="IPR052770">
    <property type="entry name" value="Cobalt_transport_CbiQ"/>
</dbReference>
<keyword evidence="3 5" id="KW-1133">Transmembrane helix</keyword>
<dbReference type="EMBL" id="JABXWD010000283">
    <property type="protein sequence ID" value="MBV6342564.1"/>
    <property type="molecule type" value="Genomic_DNA"/>
</dbReference>
<keyword evidence="4 5" id="KW-0472">Membrane</keyword>
<accession>A0ABS6S2D4</accession>
<keyword evidence="2 5" id="KW-0812">Transmembrane</keyword>
<evidence type="ECO:0000256" key="3">
    <source>
        <dbReference type="ARBA" id="ARBA00022989"/>
    </source>
</evidence>
<evidence type="ECO:0000256" key="2">
    <source>
        <dbReference type="ARBA" id="ARBA00022692"/>
    </source>
</evidence>
<sequence>MAVLKMMRVPAIVVELVGLTYRFIYVLLETAKRVYVAQDARLGYAGVRTSYRSLGMLVSSLIVRTLRYARELEISLESRGYTGELNVLQRNYQVSWKNIIVIMTIDAILIAVAVLI</sequence>
<dbReference type="CDD" id="cd16914">
    <property type="entry name" value="EcfT"/>
    <property type="match status" value="1"/>
</dbReference>
<dbReference type="InterPro" id="IPR003339">
    <property type="entry name" value="ABC/ECF_trnsptr_transmembrane"/>
</dbReference>
<dbReference type="Proteomes" id="UP001196980">
    <property type="component" value="Unassembled WGS sequence"/>
</dbReference>
<gene>
    <name evidence="6" type="ORF">HWQ67_13325</name>
</gene>
<evidence type="ECO:0000313" key="6">
    <source>
        <dbReference type="EMBL" id="MBV6342564.1"/>
    </source>
</evidence>
<evidence type="ECO:0000256" key="5">
    <source>
        <dbReference type="SAM" id="Phobius"/>
    </source>
</evidence>
<comment type="subcellular location">
    <subcellularLocation>
        <location evidence="1">Membrane</location>
        <topology evidence="1">Multi-pass membrane protein</topology>
    </subcellularLocation>
</comment>
<organism evidence="6 7">
    <name type="scientific">Candidatus Magnetobacterium casense</name>
    <dbReference type="NCBI Taxonomy" id="1455061"/>
    <lineage>
        <taxon>Bacteria</taxon>
        <taxon>Pseudomonadati</taxon>
        <taxon>Nitrospirota</taxon>
        <taxon>Thermodesulfovibrionia</taxon>
        <taxon>Thermodesulfovibrionales</taxon>
        <taxon>Candidatus Magnetobacteriaceae</taxon>
        <taxon>Candidatus Magnetobacterium</taxon>
    </lineage>
</organism>
<evidence type="ECO:0000313" key="7">
    <source>
        <dbReference type="Proteomes" id="UP001196980"/>
    </source>
</evidence>
<dbReference type="PANTHER" id="PTHR43723:SF1">
    <property type="entry name" value="COBALT TRANSPORT PROTEIN CBIQ"/>
    <property type="match status" value="1"/>
</dbReference>
<dbReference type="PANTHER" id="PTHR43723">
    <property type="entry name" value="COBALT TRANSPORT PROTEIN CBIQ"/>
    <property type="match status" value="1"/>
</dbReference>
<evidence type="ECO:0000256" key="4">
    <source>
        <dbReference type="ARBA" id="ARBA00023136"/>
    </source>
</evidence>
<reference evidence="6 7" key="1">
    <citation type="journal article" date="2020" name="J Geophys Res Biogeosci">
        <title>Magnetotaxis as an Adaptation to Enable Bacterial Shuttling of Microbial Sulfur and Sulfur Cycling Across Aquatic Oxic#Anoxic Interfaces.</title>
        <authorList>
            <person name="Li J."/>
            <person name="Liu P."/>
            <person name="Wang J."/>
            <person name="Roberts A.P."/>
            <person name="Pan Y."/>
        </authorList>
    </citation>
    <scope>NUCLEOTIDE SEQUENCE [LARGE SCALE GENOMIC DNA]</scope>
    <source>
        <strain evidence="6 7">MYR-1_YQ</strain>
    </source>
</reference>